<evidence type="ECO:0000256" key="1">
    <source>
        <dbReference type="SAM" id="MobiDB-lite"/>
    </source>
</evidence>
<accession>A0A5B7JM67</accession>
<name>A0A5B7JM67_PORTR</name>
<keyword evidence="3" id="KW-1185">Reference proteome</keyword>
<proteinExistence type="predicted"/>
<dbReference type="AlphaFoldDB" id="A0A5B7JM67"/>
<feature type="compositionally biased region" description="Pro residues" evidence="1">
    <location>
        <begin position="1"/>
        <end position="10"/>
    </location>
</feature>
<comment type="caution">
    <text evidence="2">The sequence shown here is derived from an EMBL/GenBank/DDBJ whole genome shotgun (WGS) entry which is preliminary data.</text>
</comment>
<protein>
    <submittedName>
        <fullName evidence="2">Uncharacterized protein</fullName>
    </submittedName>
</protein>
<feature type="region of interest" description="Disordered" evidence="1">
    <location>
        <begin position="1"/>
        <end position="37"/>
    </location>
</feature>
<gene>
    <name evidence="2" type="ORF">E2C01_090749</name>
</gene>
<evidence type="ECO:0000313" key="2">
    <source>
        <dbReference type="EMBL" id="MPC95533.1"/>
    </source>
</evidence>
<evidence type="ECO:0000313" key="3">
    <source>
        <dbReference type="Proteomes" id="UP000324222"/>
    </source>
</evidence>
<organism evidence="2 3">
    <name type="scientific">Portunus trituberculatus</name>
    <name type="common">Swimming crab</name>
    <name type="synonym">Neptunus trituberculatus</name>
    <dbReference type="NCBI Taxonomy" id="210409"/>
    <lineage>
        <taxon>Eukaryota</taxon>
        <taxon>Metazoa</taxon>
        <taxon>Ecdysozoa</taxon>
        <taxon>Arthropoda</taxon>
        <taxon>Crustacea</taxon>
        <taxon>Multicrustacea</taxon>
        <taxon>Malacostraca</taxon>
        <taxon>Eumalacostraca</taxon>
        <taxon>Eucarida</taxon>
        <taxon>Decapoda</taxon>
        <taxon>Pleocyemata</taxon>
        <taxon>Brachyura</taxon>
        <taxon>Eubrachyura</taxon>
        <taxon>Portunoidea</taxon>
        <taxon>Portunidae</taxon>
        <taxon>Portuninae</taxon>
        <taxon>Portunus</taxon>
    </lineage>
</organism>
<dbReference type="Proteomes" id="UP000324222">
    <property type="component" value="Unassembled WGS sequence"/>
</dbReference>
<sequence length="84" mass="9076">MMPVSLPPLTQPRHKGKEDRRKPAAAVIDSPSVRSGDAHSLAGRAVLSCADLYRLTLHLMTAYALTESPPTSAFCNELKTGIKM</sequence>
<reference evidence="2 3" key="1">
    <citation type="submission" date="2019-05" db="EMBL/GenBank/DDBJ databases">
        <title>Another draft genome of Portunus trituberculatus and its Hox gene families provides insights of decapod evolution.</title>
        <authorList>
            <person name="Jeong J.-H."/>
            <person name="Song I."/>
            <person name="Kim S."/>
            <person name="Choi T."/>
            <person name="Kim D."/>
            <person name="Ryu S."/>
            <person name="Kim W."/>
        </authorList>
    </citation>
    <scope>NUCLEOTIDE SEQUENCE [LARGE SCALE GENOMIC DNA]</scope>
    <source>
        <tissue evidence="2">Muscle</tissue>
    </source>
</reference>
<dbReference type="EMBL" id="VSRR010102596">
    <property type="protein sequence ID" value="MPC95533.1"/>
    <property type="molecule type" value="Genomic_DNA"/>
</dbReference>